<accession>A0A067Q070</accession>
<dbReference type="InterPro" id="IPR036388">
    <property type="entry name" value="WH-like_DNA-bd_sf"/>
</dbReference>
<sequence length="444" mass="48930">MLSVIRPQNGDGIPFSGTVIPDPLDSTHLTDLVALISSAVGVVISEYNTSVRRLLKAVQIIEGACVQLCATIAGPGRTMINKASDSSESACLQIATRANISDHLLDKPDGLHISDLTRLSGLDADRLGRILRRLATVHCYSEVKPNVFANNRLSFKLLSTDPVSDYVGLITGECLKAVAYLPDTLLDPETTHTQSPDSTVFYQVFGCRIFDYCAKYKEYGERFNRAMIGYNSAVGKSTLVEAYPWSTLPRGTRICDVGGGNGHRMIELVKVYPQLKVIVQDREAVLQDGKKLWATERAEAVEEDKDTFTPLDFFSGIPVLDCEIYYVSLILHDWPDAECVTILSNVRKAMNPSSRILIHECVLQNAVPVKVTGTRQVIQPAEPLLPNYGAGKVGSYNLDMIMMTNHNGKERMLDEFVDIGNRAGLQFVRIWECGEAGLVEFSLP</sequence>
<keyword evidence="1" id="KW-0489">Methyltransferase</keyword>
<reference evidence="6" key="1">
    <citation type="journal article" date="2014" name="Proc. Natl. Acad. Sci. U.S.A.">
        <title>Extensive sampling of basidiomycete genomes demonstrates inadequacy of the white-rot/brown-rot paradigm for wood decay fungi.</title>
        <authorList>
            <person name="Riley R."/>
            <person name="Salamov A.A."/>
            <person name="Brown D.W."/>
            <person name="Nagy L.G."/>
            <person name="Floudas D."/>
            <person name="Held B.W."/>
            <person name="Levasseur A."/>
            <person name="Lombard V."/>
            <person name="Morin E."/>
            <person name="Otillar R."/>
            <person name="Lindquist E.A."/>
            <person name="Sun H."/>
            <person name="LaButti K.M."/>
            <person name="Schmutz J."/>
            <person name="Jabbour D."/>
            <person name="Luo H."/>
            <person name="Baker S.E."/>
            <person name="Pisabarro A.G."/>
            <person name="Walton J.D."/>
            <person name="Blanchette R.A."/>
            <person name="Henrissat B."/>
            <person name="Martin F."/>
            <person name="Cullen D."/>
            <person name="Hibbett D.S."/>
            <person name="Grigoriev I.V."/>
        </authorList>
    </citation>
    <scope>NUCLEOTIDE SEQUENCE [LARGE SCALE GENOMIC DNA]</scope>
    <source>
        <strain evidence="6">MUCL 33604</strain>
    </source>
</reference>
<proteinExistence type="predicted"/>
<name>A0A067Q070_9AGAM</name>
<dbReference type="InParanoid" id="A0A067Q070"/>
<protein>
    <recommendedName>
        <fullName evidence="4">O-methyltransferase C-terminal domain-containing protein</fullName>
    </recommendedName>
</protein>
<evidence type="ECO:0000259" key="4">
    <source>
        <dbReference type="Pfam" id="PF00891"/>
    </source>
</evidence>
<dbReference type="PANTHER" id="PTHR43712">
    <property type="entry name" value="PUTATIVE (AFU_ORTHOLOGUE AFUA_4G14580)-RELATED"/>
    <property type="match status" value="1"/>
</dbReference>
<organism evidence="5 6">
    <name type="scientific">Jaapia argillacea MUCL 33604</name>
    <dbReference type="NCBI Taxonomy" id="933084"/>
    <lineage>
        <taxon>Eukaryota</taxon>
        <taxon>Fungi</taxon>
        <taxon>Dikarya</taxon>
        <taxon>Basidiomycota</taxon>
        <taxon>Agaricomycotina</taxon>
        <taxon>Agaricomycetes</taxon>
        <taxon>Agaricomycetidae</taxon>
        <taxon>Jaapiales</taxon>
        <taxon>Jaapiaceae</taxon>
        <taxon>Jaapia</taxon>
    </lineage>
</organism>
<dbReference type="SUPFAM" id="SSF46785">
    <property type="entry name" value="Winged helix' DNA-binding domain"/>
    <property type="match status" value="1"/>
</dbReference>
<dbReference type="HOGENOM" id="CLU_005533_0_1_1"/>
<dbReference type="InterPro" id="IPR016461">
    <property type="entry name" value="COMT-like"/>
</dbReference>
<keyword evidence="2" id="KW-0808">Transferase</keyword>
<dbReference type="Gene3D" id="3.40.50.150">
    <property type="entry name" value="Vaccinia Virus protein VP39"/>
    <property type="match status" value="1"/>
</dbReference>
<dbReference type="Pfam" id="PF00891">
    <property type="entry name" value="Methyltransf_2"/>
    <property type="match status" value="1"/>
</dbReference>
<dbReference type="STRING" id="933084.A0A067Q070"/>
<dbReference type="PROSITE" id="PS51683">
    <property type="entry name" value="SAM_OMT_II"/>
    <property type="match status" value="1"/>
</dbReference>
<evidence type="ECO:0000313" key="6">
    <source>
        <dbReference type="Proteomes" id="UP000027265"/>
    </source>
</evidence>
<dbReference type="EMBL" id="KL197714">
    <property type="protein sequence ID" value="KDQ60374.1"/>
    <property type="molecule type" value="Genomic_DNA"/>
</dbReference>
<dbReference type="InterPro" id="IPR001077">
    <property type="entry name" value="COMT_C"/>
</dbReference>
<dbReference type="OrthoDB" id="1606438at2759"/>
<dbReference type="GO" id="GO:0032259">
    <property type="term" value="P:methylation"/>
    <property type="evidence" value="ECO:0007669"/>
    <property type="project" value="UniProtKB-KW"/>
</dbReference>
<dbReference type="PANTHER" id="PTHR43712:SF2">
    <property type="entry name" value="O-METHYLTRANSFERASE CICE"/>
    <property type="match status" value="1"/>
</dbReference>
<dbReference type="Gene3D" id="1.10.10.10">
    <property type="entry name" value="Winged helix-like DNA-binding domain superfamily/Winged helix DNA-binding domain"/>
    <property type="match status" value="1"/>
</dbReference>
<dbReference type="InterPro" id="IPR036390">
    <property type="entry name" value="WH_DNA-bd_sf"/>
</dbReference>
<evidence type="ECO:0000313" key="5">
    <source>
        <dbReference type="EMBL" id="KDQ60374.1"/>
    </source>
</evidence>
<dbReference type="SUPFAM" id="SSF53335">
    <property type="entry name" value="S-adenosyl-L-methionine-dependent methyltransferases"/>
    <property type="match status" value="1"/>
</dbReference>
<keyword evidence="6" id="KW-1185">Reference proteome</keyword>
<feature type="domain" description="O-methyltransferase C-terminal" evidence="4">
    <location>
        <begin position="197"/>
        <end position="425"/>
    </location>
</feature>
<evidence type="ECO:0000256" key="2">
    <source>
        <dbReference type="ARBA" id="ARBA00022679"/>
    </source>
</evidence>
<dbReference type="AlphaFoldDB" id="A0A067Q070"/>
<evidence type="ECO:0000256" key="1">
    <source>
        <dbReference type="ARBA" id="ARBA00022603"/>
    </source>
</evidence>
<dbReference type="GO" id="GO:0008171">
    <property type="term" value="F:O-methyltransferase activity"/>
    <property type="evidence" value="ECO:0007669"/>
    <property type="project" value="InterPro"/>
</dbReference>
<dbReference type="Proteomes" id="UP000027265">
    <property type="component" value="Unassembled WGS sequence"/>
</dbReference>
<gene>
    <name evidence="5" type="ORF">JAAARDRAFT_67922</name>
</gene>
<dbReference type="InterPro" id="IPR029063">
    <property type="entry name" value="SAM-dependent_MTases_sf"/>
</dbReference>
<evidence type="ECO:0000256" key="3">
    <source>
        <dbReference type="ARBA" id="ARBA00022691"/>
    </source>
</evidence>
<keyword evidence="3" id="KW-0949">S-adenosyl-L-methionine</keyword>